<feature type="region of interest" description="Disordered" evidence="1">
    <location>
        <begin position="921"/>
        <end position="946"/>
    </location>
</feature>
<feature type="compositionally biased region" description="Basic residues" evidence="1">
    <location>
        <begin position="1708"/>
        <end position="1722"/>
    </location>
</feature>
<dbReference type="KEGG" id="cvg:107086607"/>
<dbReference type="Ensembl" id="ENSCVAT00000013169.1">
    <property type="protein sequence ID" value="ENSCVAP00000001584.1"/>
    <property type="gene ID" value="ENSCVAG00000002579.1"/>
</dbReference>
<reference evidence="2" key="2">
    <citation type="submission" date="2025-09" db="UniProtKB">
        <authorList>
            <consortium name="Ensembl"/>
        </authorList>
    </citation>
    <scope>IDENTIFICATION</scope>
</reference>
<dbReference type="InterPro" id="IPR028104">
    <property type="entry name" value="DUF4553"/>
</dbReference>
<feature type="region of interest" description="Disordered" evidence="1">
    <location>
        <begin position="455"/>
        <end position="503"/>
    </location>
</feature>
<feature type="region of interest" description="Disordered" evidence="1">
    <location>
        <begin position="152"/>
        <end position="192"/>
    </location>
</feature>
<feature type="region of interest" description="Disordered" evidence="1">
    <location>
        <begin position="973"/>
        <end position="997"/>
    </location>
</feature>
<dbReference type="Pfam" id="PF15090">
    <property type="entry name" value="DUF4553"/>
    <property type="match status" value="1"/>
</dbReference>
<feature type="compositionally biased region" description="Polar residues" evidence="1">
    <location>
        <begin position="1151"/>
        <end position="1160"/>
    </location>
</feature>
<feature type="compositionally biased region" description="Polar residues" evidence="1">
    <location>
        <begin position="1241"/>
        <end position="1265"/>
    </location>
</feature>
<feature type="compositionally biased region" description="Basic and acidic residues" evidence="1">
    <location>
        <begin position="1825"/>
        <end position="1844"/>
    </location>
</feature>
<feature type="compositionally biased region" description="Low complexity" evidence="1">
    <location>
        <begin position="1660"/>
        <end position="1671"/>
    </location>
</feature>
<proteinExistence type="predicted"/>
<dbReference type="PANTHER" id="PTHR14931">
    <property type="entry name" value="GENE 340-RELATED"/>
    <property type="match status" value="1"/>
</dbReference>
<name>A0A3Q2C9Z8_CYPVA</name>
<feature type="region of interest" description="Disordered" evidence="1">
    <location>
        <begin position="677"/>
        <end position="700"/>
    </location>
</feature>
<feature type="compositionally biased region" description="Polar residues" evidence="1">
    <location>
        <begin position="1073"/>
        <end position="1082"/>
    </location>
</feature>
<protein>
    <submittedName>
        <fullName evidence="2">Ligand-dependent corepressor-like</fullName>
    </submittedName>
</protein>
<feature type="compositionally biased region" description="Basic and acidic residues" evidence="1">
    <location>
        <begin position="1266"/>
        <end position="1283"/>
    </location>
</feature>
<feature type="compositionally biased region" description="Polar residues" evidence="1">
    <location>
        <begin position="1675"/>
        <end position="1684"/>
    </location>
</feature>
<feature type="region of interest" description="Disordered" evidence="1">
    <location>
        <begin position="1699"/>
        <end position="1745"/>
    </location>
</feature>
<feature type="compositionally biased region" description="Low complexity" evidence="1">
    <location>
        <begin position="1723"/>
        <end position="1745"/>
    </location>
</feature>
<feature type="region of interest" description="Disordered" evidence="1">
    <location>
        <begin position="864"/>
        <end position="900"/>
    </location>
</feature>
<feature type="compositionally biased region" description="Polar residues" evidence="1">
    <location>
        <begin position="678"/>
        <end position="694"/>
    </location>
</feature>
<feature type="compositionally biased region" description="Basic and acidic residues" evidence="1">
    <location>
        <begin position="921"/>
        <end position="931"/>
    </location>
</feature>
<feature type="compositionally biased region" description="Basic and acidic residues" evidence="1">
    <location>
        <begin position="973"/>
        <end position="989"/>
    </location>
</feature>
<keyword evidence="3" id="KW-1185">Reference proteome</keyword>
<feature type="region of interest" description="Disordered" evidence="1">
    <location>
        <begin position="1052"/>
        <end position="1189"/>
    </location>
</feature>
<feature type="region of interest" description="Disordered" evidence="1">
    <location>
        <begin position="1355"/>
        <end position="1374"/>
    </location>
</feature>
<reference evidence="2" key="1">
    <citation type="submission" date="2025-08" db="UniProtKB">
        <authorList>
            <consortium name="Ensembl"/>
        </authorList>
    </citation>
    <scope>IDENTIFICATION</scope>
</reference>
<feature type="region of interest" description="Disordered" evidence="1">
    <location>
        <begin position="326"/>
        <end position="346"/>
    </location>
</feature>
<feature type="region of interest" description="Disordered" evidence="1">
    <location>
        <begin position="1229"/>
        <end position="1342"/>
    </location>
</feature>
<feature type="region of interest" description="Disordered" evidence="1">
    <location>
        <begin position="411"/>
        <end position="430"/>
    </location>
</feature>
<dbReference type="GeneTree" id="ENSGT00940000162611"/>
<feature type="region of interest" description="Disordered" evidence="1">
    <location>
        <begin position="729"/>
        <end position="755"/>
    </location>
</feature>
<evidence type="ECO:0000313" key="3">
    <source>
        <dbReference type="Proteomes" id="UP000265020"/>
    </source>
</evidence>
<feature type="compositionally biased region" description="Polar residues" evidence="1">
    <location>
        <begin position="1297"/>
        <end position="1321"/>
    </location>
</feature>
<dbReference type="GeneID" id="107086607"/>
<accession>A0A3Q2C9Z8</accession>
<feature type="region of interest" description="Disordered" evidence="1">
    <location>
        <begin position="1648"/>
        <end position="1687"/>
    </location>
</feature>
<feature type="compositionally biased region" description="Basic and acidic residues" evidence="1">
    <location>
        <begin position="458"/>
        <end position="473"/>
    </location>
</feature>
<feature type="region of interest" description="Disordered" evidence="1">
    <location>
        <begin position="1507"/>
        <end position="1540"/>
    </location>
</feature>
<dbReference type="PANTHER" id="PTHR14931:SF2">
    <property type="entry name" value="LIGAND DEPENDENT NUCLEAR RECEPTOR COREPRESSOR"/>
    <property type="match status" value="1"/>
</dbReference>
<feature type="compositionally biased region" description="Polar residues" evidence="1">
    <location>
        <begin position="411"/>
        <end position="426"/>
    </location>
</feature>
<dbReference type="OMA" id="TRGHMYS"/>
<feature type="compositionally biased region" description="Basic and acidic residues" evidence="1">
    <location>
        <begin position="1355"/>
        <end position="1372"/>
    </location>
</feature>
<feature type="compositionally biased region" description="Low complexity" evidence="1">
    <location>
        <begin position="157"/>
        <end position="175"/>
    </location>
</feature>
<feature type="compositionally biased region" description="Pro residues" evidence="1">
    <location>
        <begin position="1130"/>
        <end position="1140"/>
    </location>
</feature>
<dbReference type="OrthoDB" id="10028342at2759"/>
<dbReference type="Proteomes" id="UP000265020">
    <property type="component" value="Unassembled WGS sequence"/>
</dbReference>
<feature type="region of interest" description="Disordered" evidence="1">
    <location>
        <begin position="1771"/>
        <end position="1957"/>
    </location>
</feature>
<sequence>MASLCKKQQCTIDRRGFRQELDSWRHKLIHCVGFESILEGLIGPELEEDLKVFKNSAPVTDWSFDENCLFCCLRRDKVKEHLFGLNKERLEDTPKPLLVKDQIKIIRLEKKAEEFLKAVLCRKDVPNFSEPHIPLVAREILQRMISQFAAEYTSKTSSPQGSSSDSPPQSDQSRPAPRPLPAGTPSVSPADILTVPAQNQNPVLSKLLMADQEAPLDLTIKRPATEPHEQDGVLDLSIKKNRYSNSSSISAHSLCSSPAVSTLKCESPDFRSAKAKDLQSTSTLEQFMAKLCPHHQRRIVDAIGFLQTEVKAHASSNVQKALDSVPGIQGKSSPNAMCGSATPEKSNSELKLPIASTPKAEFLEFPHFVPNSCAQNTIPENAVSLKTSITGGPTMDVFNLGLGTDRGLTSFTANSVDGENNRQSDQPPVRMKIKTSSAAAGKRLSCVLDATLSSPSHTIEEKQGLSSRAETHSARLSSSGKRHSERSVISQGSQKEDIGHQRDKQAKVFPIQMSVPSNSVRTARKTVKMSSEYQMREDVCREIVDPDIGNCDIVFIDKPITECLKERRRSMAPRRNARKSTRGSMYSDDIWELKTVRTLAGRGNCPNLMPELTTLVTPKQILSKPEGLPPVDMPFAGACTETINQHMPSEMPDKHVISGVGDIVEVAASVVDAVEVEMSQTDQGQNKAQSCSPSPLNPLVEGQETLADTIADPESIKDLEMTKEIEESVCPSLHESTDGESQQAVSDNKENMATETQVESLESESLINESQLELSKSLATDTQVEPFKNPITETQVEPFKKPITEVQVEPLKNPITETQVEPLKNPITETQVEPLDNPFTEMQVEPLKSPITESQIEPLRNPIAETQVEPLRNPITETQVEPLRNPITEMQVEPSKNPITETQVEPFKSLIREKAEHPLLSDKCLNSEEQNRIGTVNSDEDEVEEVDKLLEEQSQENQQEIKLRFDNVKVPEKSVSKETTEEMTIKETETEPIEVNNAVEPVERKIYEAECDEPAKPVVGLPKEVSPCRRKKDTKAQVPDLLGRIEPVIVGFVNGKPVSPSDRSLRNRADRNPTLSSKTQVKYQDVPTFNILDPKPSSTAENLKTDKPSEAKSPLTLETPVIKEVTEPSSEPPTLSPPSKLPSSLKETQKQKSTPRSQIKTPLPSDPSVDHTNSMTSKRQLRSATQKTVAPISNVVTSISSPKPSTLILPPAEQLPSLLLPPFPLPVTTSCDSRHSDRSISECSEQQELSETVQVSTENTHQNKALSEDTEKNKLVSELETKQTLRSGKVVSHKNENGTQHFHTEEPNSLENPSAIKTENLTEPVLTRSKRGFRNSPDLGESALIQKKNLAPVEDRIAIEPGKDAYTPEKPTRMPLRSETCKTEMSNQSIAQSPLGDDKKLALRSQKSLNHSTSAADTAKQNYVFSPVQIIAERIPKAHLKPRSDTATPLTQNSQVPIITPKQEPPKQTVNKFFQALNGEENQHLITNLNSRYDRMLKGWVQLDKEGQPAVKHKNKSDRQAAIWKSKRRARKPKSSEQQKYSPVQMLFMKGFSLTNICRWFLDSTETKSLVIVKKVNTRLPSETQLCFHSSSTVSGPSQGVFPSLQAERLKKHLKKFPIASPVKSNPKNQKLIAKTLEQEVNTVKLKERAELPGSTQNVSKYSAAKASAQKGESQKNPGKSKNPASARILRKYSNIRGKMQGQQTTVRMKRGSKMLEKKKSKSLTATKSATKSNRNSSLKVKKSTVSVCKKMKGSAAKLARRKILAERKVTKPCVSKQAVRAQAGKAKDKSKVQLPKRCSQRLGSPKVPEDQPVETSKSKLSNRKQNEEKTECEVNKSQTKESVRSPLAESKGKETATETPEQGINVKASGSPDQVQTRSQRKMEAVTPLSGSPSNPSKRAKKASQAAASTVDEPKLTRSGALKRSRASLLPRSGAKAATKRAQELLETPPKRTRTK</sequence>
<evidence type="ECO:0000313" key="2">
    <source>
        <dbReference type="Ensembl" id="ENSCVAP00000001584.1"/>
    </source>
</evidence>
<feature type="compositionally biased region" description="Basic and acidic residues" evidence="1">
    <location>
        <begin position="494"/>
        <end position="503"/>
    </location>
</feature>
<feature type="compositionally biased region" description="Polar residues" evidence="1">
    <location>
        <begin position="1170"/>
        <end position="1188"/>
    </location>
</feature>
<dbReference type="RefSeq" id="XP_015233152.1">
    <property type="nucleotide sequence ID" value="XM_015377666.1"/>
</dbReference>
<evidence type="ECO:0000256" key="1">
    <source>
        <dbReference type="SAM" id="MobiDB-lite"/>
    </source>
</evidence>
<organism evidence="2 3">
    <name type="scientific">Cyprinodon variegatus</name>
    <name type="common">Sheepshead minnow</name>
    <dbReference type="NCBI Taxonomy" id="28743"/>
    <lineage>
        <taxon>Eukaryota</taxon>
        <taxon>Metazoa</taxon>
        <taxon>Chordata</taxon>
        <taxon>Craniata</taxon>
        <taxon>Vertebrata</taxon>
        <taxon>Euteleostomi</taxon>
        <taxon>Actinopterygii</taxon>
        <taxon>Neopterygii</taxon>
        <taxon>Teleostei</taxon>
        <taxon>Neoteleostei</taxon>
        <taxon>Acanthomorphata</taxon>
        <taxon>Ovalentaria</taxon>
        <taxon>Atherinomorphae</taxon>
        <taxon>Cyprinodontiformes</taxon>
        <taxon>Cyprinodontidae</taxon>
        <taxon>Cyprinodon</taxon>
    </lineage>
</organism>